<feature type="region of interest" description="Disordered" evidence="1">
    <location>
        <begin position="34"/>
        <end position="63"/>
    </location>
</feature>
<evidence type="ECO:0000313" key="4">
    <source>
        <dbReference type="EMBL" id="PHP52977.1"/>
    </source>
</evidence>
<feature type="compositionally biased region" description="Low complexity" evidence="1">
    <location>
        <begin position="36"/>
        <end position="60"/>
    </location>
</feature>
<evidence type="ECO:0000259" key="3">
    <source>
        <dbReference type="Pfam" id="PF18050"/>
    </source>
</evidence>
<feature type="chain" id="PRO_5047387344" description="Cyclophilin-like domain-containing protein" evidence="2">
    <location>
        <begin position="28"/>
        <end position="186"/>
    </location>
</feature>
<dbReference type="Proteomes" id="UP000194577">
    <property type="component" value="Unassembled WGS sequence"/>
</dbReference>
<feature type="signal peptide" evidence="2">
    <location>
        <begin position="1"/>
        <end position="27"/>
    </location>
</feature>
<dbReference type="SUPFAM" id="SSF50891">
    <property type="entry name" value="Cyclophilin-like"/>
    <property type="match status" value="1"/>
</dbReference>
<evidence type="ECO:0000313" key="5">
    <source>
        <dbReference type="Proteomes" id="UP000194577"/>
    </source>
</evidence>
<sequence length="186" mass="19213">MPPFSQRTPRRALLHGLPVALVGLTLAACVSGDGGAAPSPAVSPTATNPGPTTGSPHPTSEATMTATQPIRITFGGALYGTVLAATLDDNAATRSLLAQLPLELTFSDYGGQELTASLPQDLDTTGLSASAPQTGDIAWYQPNRVLVLYYTSIDSWPGLYVIGHINDDVSALAGQEDLPASIARVE</sequence>
<organism evidence="4 5">
    <name type="scientific">Actinomyces ruminis</name>
    <dbReference type="NCBI Taxonomy" id="1937003"/>
    <lineage>
        <taxon>Bacteria</taxon>
        <taxon>Bacillati</taxon>
        <taxon>Actinomycetota</taxon>
        <taxon>Actinomycetes</taxon>
        <taxon>Actinomycetales</taxon>
        <taxon>Actinomycetaceae</taxon>
        <taxon>Actinomyces</taxon>
    </lineage>
</organism>
<keyword evidence="5" id="KW-1185">Reference proteome</keyword>
<dbReference type="InterPro" id="IPR041183">
    <property type="entry name" value="Cyclophilin-like"/>
</dbReference>
<evidence type="ECO:0000256" key="2">
    <source>
        <dbReference type="SAM" id="SignalP"/>
    </source>
</evidence>
<accession>A0ABX4MBY3</accession>
<protein>
    <recommendedName>
        <fullName evidence="3">Cyclophilin-like domain-containing protein</fullName>
    </recommendedName>
</protein>
<dbReference type="Gene3D" id="2.40.100.20">
    <property type="match status" value="1"/>
</dbReference>
<dbReference type="RefSeq" id="WP_086614844.1">
    <property type="nucleotide sequence ID" value="NZ_MTPX02000035.1"/>
</dbReference>
<comment type="caution">
    <text evidence="4">The sequence shown here is derived from an EMBL/GenBank/DDBJ whole genome shotgun (WGS) entry which is preliminary data.</text>
</comment>
<dbReference type="InterPro" id="IPR029000">
    <property type="entry name" value="Cyclophilin-like_dom_sf"/>
</dbReference>
<dbReference type="Pfam" id="PF18050">
    <property type="entry name" value="Cyclophil_like2"/>
    <property type="match status" value="1"/>
</dbReference>
<dbReference type="EMBL" id="MTPX02000035">
    <property type="protein sequence ID" value="PHP52977.1"/>
    <property type="molecule type" value="Genomic_DNA"/>
</dbReference>
<gene>
    <name evidence="4" type="ORF">BW737_005515</name>
</gene>
<reference evidence="4 5" key="1">
    <citation type="submission" date="2017-10" db="EMBL/GenBank/DDBJ databases">
        <title>Draft genome sequence of cellulolytic Actinomyces sp CtC72 isolated from cattle rumen fluid.</title>
        <authorList>
            <person name="Joshi A.J."/>
            <person name="Vasudevan G."/>
            <person name="Lanjekar V.B."/>
            <person name="Hivarkar S."/>
            <person name="Engineer A."/>
            <person name="Pore S.D."/>
            <person name="Dhakephalkar P.K."/>
            <person name="Dagar S."/>
        </authorList>
    </citation>
    <scope>NUCLEOTIDE SEQUENCE [LARGE SCALE GENOMIC DNA]</scope>
    <source>
        <strain evidence="5">CtC72</strain>
    </source>
</reference>
<keyword evidence="2" id="KW-0732">Signal</keyword>
<dbReference type="PROSITE" id="PS51257">
    <property type="entry name" value="PROKAR_LIPOPROTEIN"/>
    <property type="match status" value="1"/>
</dbReference>
<name>A0ABX4MBY3_9ACTO</name>
<feature type="domain" description="Cyclophilin-like" evidence="3">
    <location>
        <begin position="80"/>
        <end position="173"/>
    </location>
</feature>
<proteinExistence type="predicted"/>
<evidence type="ECO:0000256" key="1">
    <source>
        <dbReference type="SAM" id="MobiDB-lite"/>
    </source>
</evidence>